<dbReference type="EMBL" id="MU267274">
    <property type="protein sequence ID" value="KAH7917104.1"/>
    <property type="molecule type" value="Genomic_DNA"/>
</dbReference>
<name>A0ACB8AVV5_9AGAM</name>
<accession>A0ACB8AVV5</accession>
<reference evidence="1" key="1">
    <citation type="journal article" date="2021" name="New Phytol.">
        <title>Evolutionary innovations through gain and loss of genes in the ectomycorrhizal Boletales.</title>
        <authorList>
            <person name="Wu G."/>
            <person name="Miyauchi S."/>
            <person name="Morin E."/>
            <person name="Kuo A."/>
            <person name="Drula E."/>
            <person name="Varga T."/>
            <person name="Kohler A."/>
            <person name="Feng B."/>
            <person name="Cao Y."/>
            <person name="Lipzen A."/>
            <person name="Daum C."/>
            <person name="Hundley H."/>
            <person name="Pangilinan J."/>
            <person name="Johnson J."/>
            <person name="Barry K."/>
            <person name="LaButti K."/>
            <person name="Ng V."/>
            <person name="Ahrendt S."/>
            <person name="Min B."/>
            <person name="Choi I.G."/>
            <person name="Park H."/>
            <person name="Plett J.M."/>
            <person name="Magnuson J."/>
            <person name="Spatafora J.W."/>
            <person name="Nagy L.G."/>
            <person name="Henrissat B."/>
            <person name="Grigoriev I.V."/>
            <person name="Yang Z.L."/>
            <person name="Xu J."/>
            <person name="Martin F.M."/>
        </authorList>
    </citation>
    <scope>NUCLEOTIDE SEQUENCE</scope>
    <source>
        <strain evidence="1">KUC20120723A-06</strain>
    </source>
</reference>
<comment type="caution">
    <text evidence="1">The sequence shown here is derived from an EMBL/GenBank/DDBJ whole genome shotgun (WGS) entry which is preliminary data.</text>
</comment>
<protein>
    <submittedName>
        <fullName evidence="1">Uncharacterized protein</fullName>
    </submittedName>
</protein>
<proteinExistence type="predicted"/>
<gene>
    <name evidence="1" type="ORF">BV22DRAFT_1052683</name>
</gene>
<sequence length="414" mass="46102">MYVQTFRRAVAMLIIPPLALHGRSPRKDIGGSGRRRTQIQTSIYAASRSLNSPSSLASDSAESSDEEWHSMDETGVNANQDEVEDMDHDGDRTVTLTTPPHLTWMIEQRDLPDLKGKGKETQTNIHVPPDLDTLPAFPHPLEETTKSSQSRSSRHGTSLSTHTFATVTPRIPVVKFSLVVDRSTLILCVQVGRASVYNGPAQASESPLTFSMSAPEPGIIDMTPITRHDLNAFKDLVTVDIIGAVKSTLADALGQYRPQPETSGVDAQILNSNDGNLGDTEDDDDAPPIKKRRPKKPTVHRTSDTNEFHKLIREHGRLLMKRVDPKAPFADLPTEKETIIFDPTKEHCCDATRFRVDLTDTARSDWNYSAAQVFAEDFCKTYPDCGYDESAVLKAWFSHFDTLKATYERQLKEK</sequence>
<evidence type="ECO:0000313" key="2">
    <source>
        <dbReference type="Proteomes" id="UP000790709"/>
    </source>
</evidence>
<organism evidence="1 2">
    <name type="scientific">Leucogyrophana mollusca</name>
    <dbReference type="NCBI Taxonomy" id="85980"/>
    <lineage>
        <taxon>Eukaryota</taxon>
        <taxon>Fungi</taxon>
        <taxon>Dikarya</taxon>
        <taxon>Basidiomycota</taxon>
        <taxon>Agaricomycotina</taxon>
        <taxon>Agaricomycetes</taxon>
        <taxon>Agaricomycetidae</taxon>
        <taxon>Boletales</taxon>
        <taxon>Boletales incertae sedis</taxon>
        <taxon>Leucogyrophana</taxon>
    </lineage>
</organism>
<dbReference type="Proteomes" id="UP000790709">
    <property type="component" value="Unassembled WGS sequence"/>
</dbReference>
<keyword evidence="2" id="KW-1185">Reference proteome</keyword>
<evidence type="ECO:0000313" key="1">
    <source>
        <dbReference type="EMBL" id="KAH7917104.1"/>
    </source>
</evidence>
<feature type="non-terminal residue" evidence="1">
    <location>
        <position position="414"/>
    </location>
</feature>